<accession>A0ABP8LJ84</accession>
<evidence type="ECO:0000313" key="2">
    <source>
        <dbReference type="Proteomes" id="UP001501508"/>
    </source>
</evidence>
<name>A0ABP8LJ84_9BACT</name>
<gene>
    <name evidence="1" type="ORF">GCM10023091_00430</name>
</gene>
<proteinExistence type="predicted"/>
<evidence type="ECO:0000313" key="1">
    <source>
        <dbReference type="EMBL" id="GAA4430758.1"/>
    </source>
</evidence>
<dbReference type="EMBL" id="BAABEY010000001">
    <property type="protein sequence ID" value="GAA4430758.1"/>
    <property type="molecule type" value="Genomic_DNA"/>
</dbReference>
<protein>
    <submittedName>
        <fullName evidence="1">Uncharacterized protein</fullName>
    </submittedName>
</protein>
<sequence length="76" mass="8816">MGFWSVLSIKDVRTVSGYLIKNVKKIKKETTQKIEKIPRLNNQEGGFDIISCTSSEWLFSRLEYTFEFMTTLSSIC</sequence>
<reference evidence="2" key="1">
    <citation type="journal article" date="2019" name="Int. J. Syst. Evol. Microbiol.">
        <title>The Global Catalogue of Microorganisms (GCM) 10K type strain sequencing project: providing services to taxonomists for standard genome sequencing and annotation.</title>
        <authorList>
            <consortium name="The Broad Institute Genomics Platform"/>
            <consortium name="The Broad Institute Genome Sequencing Center for Infectious Disease"/>
            <person name="Wu L."/>
            <person name="Ma J."/>
        </authorList>
    </citation>
    <scope>NUCLEOTIDE SEQUENCE [LARGE SCALE GENOMIC DNA]</scope>
    <source>
        <strain evidence="2">JCM 31920</strain>
    </source>
</reference>
<dbReference type="Proteomes" id="UP001501508">
    <property type="component" value="Unassembled WGS sequence"/>
</dbReference>
<keyword evidence="2" id="KW-1185">Reference proteome</keyword>
<comment type="caution">
    <text evidence="1">The sequence shown here is derived from an EMBL/GenBank/DDBJ whole genome shotgun (WGS) entry which is preliminary data.</text>
</comment>
<organism evidence="1 2">
    <name type="scientific">Ravibacter arvi</name>
    <dbReference type="NCBI Taxonomy" id="2051041"/>
    <lineage>
        <taxon>Bacteria</taxon>
        <taxon>Pseudomonadati</taxon>
        <taxon>Bacteroidota</taxon>
        <taxon>Cytophagia</taxon>
        <taxon>Cytophagales</taxon>
        <taxon>Spirosomataceae</taxon>
        <taxon>Ravibacter</taxon>
    </lineage>
</organism>